<evidence type="ECO:0000313" key="2">
    <source>
        <dbReference type="Proteomes" id="UP000007796"/>
    </source>
</evidence>
<dbReference type="GeneID" id="25976397"/>
<dbReference type="Pfam" id="PF13233">
    <property type="entry name" value="Complex1_LYR_2"/>
    <property type="match status" value="1"/>
</dbReference>
<dbReference type="RefSeq" id="XP_014174723.1">
    <property type="nucleotide sequence ID" value="XM_014319248.1"/>
</dbReference>
<keyword evidence="2" id="KW-1185">Reference proteome</keyword>
<dbReference type="AlphaFoldDB" id="F0X9U2"/>
<evidence type="ECO:0000313" key="1">
    <source>
        <dbReference type="EMBL" id="EFX05241.1"/>
    </source>
</evidence>
<dbReference type="InterPro" id="IPR039196">
    <property type="entry name" value="Fmc1"/>
</dbReference>
<organism evidence="2">
    <name type="scientific">Grosmannia clavigera (strain kw1407 / UAMH 11150)</name>
    <name type="common">Blue stain fungus</name>
    <name type="synonym">Graphiocladiella clavigera</name>
    <dbReference type="NCBI Taxonomy" id="655863"/>
    <lineage>
        <taxon>Eukaryota</taxon>
        <taxon>Fungi</taxon>
        <taxon>Dikarya</taxon>
        <taxon>Ascomycota</taxon>
        <taxon>Pezizomycotina</taxon>
        <taxon>Sordariomycetes</taxon>
        <taxon>Sordariomycetidae</taxon>
        <taxon>Ophiostomatales</taxon>
        <taxon>Ophiostomataceae</taxon>
        <taxon>Leptographium</taxon>
    </lineage>
</organism>
<dbReference type="GO" id="GO:0005759">
    <property type="term" value="C:mitochondrial matrix"/>
    <property type="evidence" value="ECO:0007669"/>
    <property type="project" value="TreeGrafter"/>
</dbReference>
<dbReference type="EMBL" id="GL629735">
    <property type="protein sequence ID" value="EFX05241.1"/>
    <property type="molecule type" value="Genomic_DNA"/>
</dbReference>
<reference evidence="1 2" key="1">
    <citation type="journal article" date="2011" name="Proc. Natl. Acad. Sci. U.S.A.">
        <title>Genome and transcriptome analyses of the mountain pine beetle-fungal symbiont Grosmannia clavigera, a lodgepole pine pathogen.</title>
        <authorList>
            <person name="DiGuistini S."/>
            <person name="Wang Y."/>
            <person name="Liao N.Y."/>
            <person name="Taylor G."/>
            <person name="Tanguay P."/>
            <person name="Feau N."/>
            <person name="Henrissat B."/>
            <person name="Chan S.K."/>
            <person name="Hesse-Orce U."/>
            <person name="Alamouti S.M."/>
            <person name="Tsui C.K.M."/>
            <person name="Docking R.T."/>
            <person name="Levasseur A."/>
            <person name="Haridas S."/>
            <person name="Robertson G."/>
            <person name="Birol I."/>
            <person name="Holt R.A."/>
            <person name="Marra M.A."/>
            <person name="Hamelin R.C."/>
            <person name="Hirst M."/>
            <person name="Jones S.J.M."/>
            <person name="Bohlmann J."/>
            <person name="Breuil C."/>
        </authorList>
    </citation>
    <scope>NUCLEOTIDE SEQUENCE [LARGE SCALE GENOMIC DNA]</scope>
    <source>
        <strain evidence="2">kw1407 / UAMH 11150</strain>
    </source>
</reference>
<protein>
    <submittedName>
        <fullName evidence="1">Ras guanyl-nucleotide exchange factor</fullName>
    </submittedName>
</protein>
<gene>
    <name evidence="1" type="ORF">CMQ_3310</name>
</gene>
<dbReference type="Proteomes" id="UP000007796">
    <property type="component" value="Unassembled WGS sequence"/>
</dbReference>
<name>F0X9U2_GROCL</name>
<dbReference type="PANTHER" id="PTHR28015">
    <property type="entry name" value="ATP SYNTHASE ASSEMBLY FACTOR FMC1, MITOCHONDRIAL"/>
    <property type="match status" value="1"/>
</dbReference>
<sequence length="126" mass="14086">MASTRSPEQIRALYRSFLRELPPRPILVSPRAPLHSQLRAQFESAAPSASATQATASPSLSHGEHYVSFLQAQRVYTTLLERYNPGMAGTMDEEERIRLTARRVGMNLPVEFSEDAEGKEKRNGSQ</sequence>
<proteinExistence type="predicted"/>
<dbReference type="STRING" id="655863.F0X9U2"/>
<accession>F0X9U2</accession>
<dbReference type="eggNOG" id="ENOG502SD6J">
    <property type="taxonomic scope" value="Eukaryota"/>
</dbReference>
<dbReference type="InParanoid" id="F0X9U2"/>
<dbReference type="HOGENOM" id="CLU_128881_0_0_1"/>
<dbReference type="OrthoDB" id="15893at2759"/>
<dbReference type="PANTHER" id="PTHR28015:SF1">
    <property type="entry name" value="ATP SYNTHASE ASSEMBLY FACTOR FMC1, MITOCHONDRIAL"/>
    <property type="match status" value="1"/>
</dbReference>
<dbReference type="GO" id="GO:0033615">
    <property type="term" value="P:mitochondrial proton-transporting ATP synthase complex assembly"/>
    <property type="evidence" value="ECO:0007669"/>
    <property type="project" value="InterPro"/>
</dbReference>